<dbReference type="AlphaFoldDB" id="A0A1K1RBM8"/>
<dbReference type="STRING" id="1004.SAMN05661012_03600"/>
<gene>
    <name evidence="2" type="ORF">SAMN05661012_03600</name>
    <name evidence="3" type="ORF">SR876_28040</name>
</gene>
<dbReference type="Proteomes" id="UP001326715">
    <property type="component" value="Chromosome"/>
</dbReference>
<keyword evidence="5" id="KW-1185">Reference proteome</keyword>
<dbReference type="Proteomes" id="UP000183788">
    <property type="component" value="Unassembled WGS sequence"/>
</dbReference>
<sequence>MNKVIILGMSMLLAINGYAQQKPHYTQYILNQYIINPALSGIENYVDVKVSHRHQWTGLNGGPVTTYVTVQGPINKKDYRTTATSFAVPGENPRGQRYWENYSAAEPHHGVGMQLINDVTGPLSNQSLYGTYAYHIGLTPRTSLSAGFGLGFSRFRLNSAALNFNNTTVDPVVYASGILNKTKFDMTAGLYLYSADYFIGVSAQQIVPNTLTYADHTITTETGKTVPHIFVTGGYRILINEDLNLTPSLMVKYINPLPMQVEVNTKLQYRDMIWIGASYRHKDSFAGMVGFNISNTVNLGYSYDNATTALASYNRGTHELVLGFTFGNKYDDGCPRNVW</sequence>
<dbReference type="InterPro" id="IPR019861">
    <property type="entry name" value="PorP/SprF_Bacteroidetes"/>
</dbReference>
<dbReference type="EMBL" id="CP140154">
    <property type="protein sequence ID" value="WQG88783.1"/>
    <property type="molecule type" value="Genomic_DNA"/>
</dbReference>
<feature type="chain" id="PRO_5012837476" evidence="1">
    <location>
        <begin position="20"/>
        <end position="339"/>
    </location>
</feature>
<organism evidence="2 4">
    <name type="scientific">Chitinophaga sancti</name>
    <dbReference type="NCBI Taxonomy" id="1004"/>
    <lineage>
        <taxon>Bacteria</taxon>
        <taxon>Pseudomonadati</taxon>
        <taxon>Bacteroidota</taxon>
        <taxon>Chitinophagia</taxon>
        <taxon>Chitinophagales</taxon>
        <taxon>Chitinophagaceae</taxon>
        <taxon>Chitinophaga</taxon>
    </lineage>
</organism>
<evidence type="ECO:0000313" key="2">
    <source>
        <dbReference type="EMBL" id="SFW69559.1"/>
    </source>
</evidence>
<keyword evidence="1" id="KW-0732">Signal</keyword>
<name>A0A1K1RBM8_9BACT</name>
<proteinExistence type="predicted"/>
<dbReference type="OrthoDB" id="626665at2"/>
<protein>
    <submittedName>
        <fullName evidence="3">Type IX secretion system membrane protein PorP/SprF</fullName>
    </submittedName>
    <submittedName>
        <fullName evidence="2">Type IX secretion system membrane protein, PorP/SprF family</fullName>
    </submittedName>
</protein>
<evidence type="ECO:0000313" key="3">
    <source>
        <dbReference type="EMBL" id="WQG88783.1"/>
    </source>
</evidence>
<evidence type="ECO:0000313" key="4">
    <source>
        <dbReference type="Proteomes" id="UP000183788"/>
    </source>
</evidence>
<dbReference type="EMBL" id="FPIZ01000011">
    <property type="protein sequence ID" value="SFW69559.1"/>
    <property type="molecule type" value="Genomic_DNA"/>
</dbReference>
<accession>A0A1K1RBM8</accession>
<dbReference type="Pfam" id="PF11751">
    <property type="entry name" value="PorP_SprF"/>
    <property type="match status" value="1"/>
</dbReference>
<reference evidence="3 5" key="2">
    <citation type="submission" date="2023-11" db="EMBL/GenBank/DDBJ databases">
        <title>MicrobeMod: A computational toolkit for identifying prokaryotic methylation and restriction-modification with nanopore sequencing.</title>
        <authorList>
            <person name="Crits-Christoph A."/>
            <person name="Kang S.C."/>
            <person name="Lee H."/>
            <person name="Ostrov N."/>
        </authorList>
    </citation>
    <scope>NUCLEOTIDE SEQUENCE [LARGE SCALE GENOMIC DNA]</scope>
    <source>
        <strain evidence="3 5">ATCC 23090</strain>
    </source>
</reference>
<dbReference type="RefSeq" id="WP_072362610.1">
    <property type="nucleotide sequence ID" value="NZ_CP139972.1"/>
</dbReference>
<feature type="signal peptide" evidence="1">
    <location>
        <begin position="1"/>
        <end position="19"/>
    </location>
</feature>
<dbReference type="NCBIfam" id="TIGR03519">
    <property type="entry name" value="T9SS_PorP_fam"/>
    <property type="match status" value="1"/>
</dbReference>
<evidence type="ECO:0000313" key="5">
    <source>
        <dbReference type="Proteomes" id="UP001326715"/>
    </source>
</evidence>
<evidence type="ECO:0000256" key="1">
    <source>
        <dbReference type="SAM" id="SignalP"/>
    </source>
</evidence>
<reference evidence="2 4" key="1">
    <citation type="submission" date="2016-11" db="EMBL/GenBank/DDBJ databases">
        <authorList>
            <person name="Jaros S."/>
            <person name="Januszkiewicz K."/>
            <person name="Wedrychowicz H."/>
        </authorList>
    </citation>
    <scope>NUCLEOTIDE SEQUENCE [LARGE SCALE GENOMIC DNA]</scope>
    <source>
        <strain evidence="2 4">DSM 784</strain>
    </source>
</reference>